<dbReference type="EMBL" id="BMXP01000002">
    <property type="protein sequence ID" value="GGW81331.1"/>
    <property type="molecule type" value="Genomic_DNA"/>
</dbReference>
<evidence type="ECO:0000313" key="3">
    <source>
        <dbReference type="EMBL" id="GGW81331.1"/>
    </source>
</evidence>
<keyword evidence="1" id="KW-0175">Coiled coil</keyword>
<evidence type="ECO:0000256" key="2">
    <source>
        <dbReference type="SAM" id="SignalP"/>
    </source>
</evidence>
<evidence type="ECO:0000313" key="4">
    <source>
        <dbReference type="Proteomes" id="UP000631300"/>
    </source>
</evidence>
<reference evidence="3" key="1">
    <citation type="journal article" date="2014" name="Int. J. Syst. Evol. Microbiol.">
        <title>Complete genome sequence of Corynebacterium casei LMG S-19264T (=DSM 44701T), isolated from a smear-ripened cheese.</title>
        <authorList>
            <consortium name="US DOE Joint Genome Institute (JGI-PGF)"/>
            <person name="Walter F."/>
            <person name="Albersmeier A."/>
            <person name="Kalinowski J."/>
            <person name="Ruckert C."/>
        </authorList>
    </citation>
    <scope>NUCLEOTIDE SEQUENCE</scope>
    <source>
        <strain evidence="3">KCTC 22164</strain>
    </source>
</reference>
<dbReference type="RefSeq" id="WP_189404574.1">
    <property type="nucleotide sequence ID" value="NZ_BMXP01000002.1"/>
</dbReference>
<feature type="chain" id="PRO_5036988309" description="DUF3450 family protein" evidence="2">
    <location>
        <begin position="19"/>
        <end position="307"/>
    </location>
</feature>
<gene>
    <name evidence="3" type="ORF">GCM10007391_13130</name>
</gene>
<organism evidence="3 4">
    <name type="scientific">Alteromonas halophila</name>
    <dbReference type="NCBI Taxonomy" id="516698"/>
    <lineage>
        <taxon>Bacteria</taxon>
        <taxon>Pseudomonadati</taxon>
        <taxon>Pseudomonadota</taxon>
        <taxon>Gammaproteobacteria</taxon>
        <taxon>Alteromonadales</taxon>
        <taxon>Alteromonadaceae</taxon>
        <taxon>Alteromonas/Salinimonas group</taxon>
        <taxon>Alteromonas</taxon>
    </lineage>
</organism>
<proteinExistence type="predicted"/>
<dbReference type="Proteomes" id="UP000631300">
    <property type="component" value="Unassembled WGS sequence"/>
</dbReference>
<feature type="coiled-coil region" evidence="1">
    <location>
        <begin position="141"/>
        <end position="229"/>
    </location>
</feature>
<keyword evidence="2" id="KW-0732">Signal</keyword>
<evidence type="ECO:0000256" key="1">
    <source>
        <dbReference type="SAM" id="Coils"/>
    </source>
</evidence>
<dbReference type="AlphaFoldDB" id="A0A918JIP5"/>
<protein>
    <recommendedName>
        <fullName evidence="5">DUF3450 family protein</fullName>
    </recommendedName>
</protein>
<comment type="caution">
    <text evidence="3">The sequence shown here is derived from an EMBL/GenBank/DDBJ whole genome shotgun (WGS) entry which is preliminary data.</text>
</comment>
<reference evidence="3" key="2">
    <citation type="submission" date="2020-09" db="EMBL/GenBank/DDBJ databases">
        <authorList>
            <person name="Sun Q."/>
            <person name="Kim S."/>
        </authorList>
    </citation>
    <scope>NUCLEOTIDE SEQUENCE</scope>
    <source>
        <strain evidence="3">KCTC 22164</strain>
    </source>
</reference>
<keyword evidence="4" id="KW-1185">Reference proteome</keyword>
<sequence>MKPLLLCALLASPLMCSAAISSKQINALNDELEIMSGVIDTALKQNNEREGWRYRQLQTTYLASQGVVFTVSVNQGALHGFSFDGTSMRIPPIPPIPAVAPIVVEGGDRDIHIELDREWEAFAEEASRQVSQLFRESNSQLRDLRDRERELAWERRELERRNRDLNFELRQAEGERREEIQREIEGIEQELTSFAEREKELQQYATDIEKEQKKRLEKQKQARDKAYKQFLTRFESSIGKTLCRFGSGLRGLSDDENVSFVIKDFVLGEDGTPQDKIYVFAKRNIKACVQEKMDVAALLSSATSYAF</sequence>
<name>A0A918JIP5_9ALTE</name>
<evidence type="ECO:0008006" key="5">
    <source>
        <dbReference type="Google" id="ProtNLM"/>
    </source>
</evidence>
<feature type="signal peptide" evidence="2">
    <location>
        <begin position="1"/>
        <end position="18"/>
    </location>
</feature>
<accession>A0A918JIP5</accession>